<dbReference type="Pfam" id="PF02826">
    <property type="entry name" value="2-Hacid_dh_C"/>
    <property type="match status" value="1"/>
</dbReference>
<evidence type="ECO:0000256" key="1">
    <source>
        <dbReference type="ARBA" id="ARBA00005854"/>
    </source>
</evidence>
<dbReference type="InterPro" id="IPR006140">
    <property type="entry name" value="D-isomer_DH_NAD-bd"/>
</dbReference>
<organism evidence="7 8">
    <name type="scientific">Salinicoccus sediminis</name>
    <dbReference type="NCBI Taxonomy" id="1432562"/>
    <lineage>
        <taxon>Bacteria</taxon>
        <taxon>Bacillati</taxon>
        <taxon>Bacillota</taxon>
        <taxon>Bacilli</taxon>
        <taxon>Bacillales</taxon>
        <taxon>Staphylococcaceae</taxon>
        <taxon>Salinicoccus</taxon>
    </lineage>
</organism>
<evidence type="ECO:0000259" key="6">
    <source>
        <dbReference type="Pfam" id="PF02826"/>
    </source>
</evidence>
<sequence length="314" mass="36064">MKNILSTTRLREDMLEQLENEFGGYEFRFVKSREVTDRDREWADIFVTYGSDMKAEDMQAFKNLKWVMVMSAGLDDMPLSEMEGVHITNAKGIHKIQMTEYTIGLLLNFYKDIHQLNLEQERAYWRKQAVTEEIYGKTVHILGTGSIGSHLAGVLKAFGTETTGYNTKGREVENFDRTLPVDELHAHIGEADIVINILPSTGSTRSMLNEETFRKMKDTAVFVNIGRGDIMTDDTVNAVLSEGYIRHMILDVFNQEPLPPGHKFYEYDNLTITPHASSKTPEYLTRAFEIFIYNLRRADDFDSMENIIDNARGY</sequence>
<dbReference type="OrthoDB" id="9805416at2"/>
<dbReference type="Gene3D" id="3.40.50.720">
    <property type="entry name" value="NAD(P)-binding Rossmann-like Domain"/>
    <property type="match status" value="2"/>
</dbReference>
<dbReference type="GO" id="GO:0016616">
    <property type="term" value="F:oxidoreductase activity, acting on the CH-OH group of donors, NAD or NADP as acceptor"/>
    <property type="evidence" value="ECO:0007669"/>
    <property type="project" value="InterPro"/>
</dbReference>
<gene>
    <name evidence="7" type="ORF">WN59_07985</name>
</gene>
<evidence type="ECO:0000256" key="3">
    <source>
        <dbReference type="ARBA" id="ARBA00023027"/>
    </source>
</evidence>
<dbReference type="CDD" id="cd05300">
    <property type="entry name" value="2-Hacid_dh_1"/>
    <property type="match status" value="1"/>
</dbReference>
<dbReference type="InterPro" id="IPR036291">
    <property type="entry name" value="NAD(P)-bd_dom_sf"/>
</dbReference>
<dbReference type="SUPFAM" id="SSF51735">
    <property type="entry name" value="NAD(P)-binding Rossmann-fold domains"/>
    <property type="match status" value="1"/>
</dbReference>
<keyword evidence="8" id="KW-1185">Reference proteome</keyword>
<keyword evidence="3" id="KW-0520">NAD</keyword>
<dbReference type="AlphaFoldDB" id="A0A0M2SIU7"/>
<dbReference type="PANTHER" id="PTHR43333:SF1">
    <property type="entry name" value="D-ISOMER SPECIFIC 2-HYDROXYACID DEHYDROGENASE NAD-BINDING DOMAIN-CONTAINING PROTEIN"/>
    <property type="match status" value="1"/>
</dbReference>
<dbReference type="Pfam" id="PF00389">
    <property type="entry name" value="2-Hacid_dh"/>
    <property type="match status" value="1"/>
</dbReference>
<dbReference type="SUPFAM" id="SSF52283">
    <property type="entry name" value="Formate/glycerate dehydrogenase catalytic domain-like"/>
    <property type="match status" value="1"/>
</dbReference>
<evidence type="ECO:0008006" key="9">
    <source>
        <dbReference type="Google" id="ProtNLM"/>
    </source>
</evidence>
<evidence type="ECO:0000313" key="8">
    <source>
        <dbReference type="Proteomes" id="UP000034287"/>
    </source>
</evidence>
<dbReference type="STRING" id="1432562.WN59_07985"/>
<protein>
    <recommendedName>
        <fullName evidence="9">2-hydroxyacid dehydrogenase</fullName>
    </recommendedName>
</protein>
<evidence type="ECO:0000256" key="4">
    <source>
        <dbReference type="RuleBase" id="RU003719"/>
    </source>
</evidence>
<dbReference type="InterPro" id="IPR006139">
    <property type="entry name" value="D-isomer_2_OHA_DH_cat_dom"/>
</dbReference>
<evidence type="ECO:0000256" key="2">
    <source>
        <dbReference type="ARBA" id="ARBA00023002"/>
    </source>
</evidence>
<feature type="domain" description="D-isomer specific 2-hydroxyacid dehydrogenase catalytic" evidence="5">
    <location>
        <begin position="6"/>
        <end position="299"/>
    </location>
</feature>
<comment type="similarity">
    <text evidence="1 4">Belongs to the D-isomer specific 2-hydroxyacid dehydrogenase family.</text>
</comment>
<dbReference type="EMBL" id="LAYZ01000023">
    <property type="protein sequence ID" value="KKK34208.1"/>
    <property type="molecule type" value="Genomic_DNA"/>
</dbReference>
<comment type="caution">
    <text evidence="7">The sequence shown here is derived from an EMBL/GenBank/DDBJ whole genome shotgun (WGS) entry which is preliminary data.</text>
</comment>
<proteinExistence type="inferred from homology"/>
<feature type="domain" description="D-isomer specific 2-hydroxyacid dehydrogenase NAD-binding" evidence="6">
    <location>
        <begin position="103"/>
        <end position="276"/>
    </location>
</feature>
<accession>A0A0M2SIU7</accession>
<dbReference type="PANTHER" id="PTHR43333">
    <property type="entry name" value="2-HACID_DH_C DOMAIN-CONTAINING PROTEIN"/>
    <property type="match status" value="1"/>
</dbReference>
<evidence type="ECO:0000259" key="5">
    <source>
        <dbReference type="Pfam" id="PF00389"/>
    </source>
</evidence>
<keyword evidence="2 4" id="KW-0560">Oxidoreductase</keyword>
<dbReference type="PATRIC" id="fig|1432562.3.peg.1566"/>
<dbReference type="RefSeq" id="WP_046515429.1">
    <property type="nucleotide sequence ID" value="NZ_LAYZ01000023.1"/>
</dbReference>
<dbReference type="Proteomes" id="UP000034287">
    <property type="component" value="Unassembled WGS sequence"/>
</dbReference>
<reference evidence="7 8" key="1">
    <citation type="submission" date="2015-04" db="EMBL/GenBank/DDBJ databases">
        <title>Taxonomic description and genome sequence of Salinicoccus sediminis sp. nov., a novel hyper halotolerant bacterium isolated from marine sediment.</title>
        <authorList>
            <person name="Mathan Kumar R."/>
            <person name="Kaur G."/>
            <person name="Kumar N."/>
            <person name="Kumar A."/>
            <person name="Singh N.K."/>
            <person name="Kaur N."/>
            <person name="Mayilraj S."/>
        </authorList>
    </citation>
    <scope>NUCLEOTIDE SEQUENCE [LARGE SCALE GENOMIC DNA]</scope>
    <source>
        <strain evidence="7 8">SV-16</strain>
    </source>
</reference>
<name>A0A0M2SIU7_9STAP</name>
<evidence type="ECO:0000313" key="7">
    <source>
        <dbReference type="EMBL" id="KKK34208.1"/>
    </source>
</evidence>
<dbReference type="GO" id="GO:0051287">
    <property type="term" value="F:NAD binding"/>
    <property type="evidence" value="ECO:0007669"/>
    <property type="project" value="InterPro"/>
</dbReference>